<dbReference type="PROSITE" id="PS50089">
    <property type="entry name" value="ZF_RING_2"/>
    <property type="match status" value="1"/>
</dbReference>
<evidence type="ECO:0000313" key="7">
    <source>
        <dbReference type="EMBL" id="KAG0561659.1"/>
    </source>
</evidence>
<dbReference type="InterPro" id="IPR019787">
    <property type="entry name" value="Znf_PHD-finger"/>
</dbReference>
<dbReference type="InterPro" id="IPR011011">
    <property type="entry name" value="Znf_FYVE_PHD"/>
</dbReference>
<feature type="domain" description="RING-type" evidence="6">
    <location>
        <begin position="47"/>
        <end position="86"/>
    </location>
</feature>
<dbReference type="CDD" id="cd15517">
    <property type="entry name" value="PHD_TCF19_like"/>
    <property type="match status" value="1"/>
</dbReference>
<dbReference type="Gene3D" id="3.30.40.10">
    <property type="entry name" value="Zinc/RING finger domain, C3HC4 (zinc finger)"/>
    <property type="match status" value="2"/>
</dbReference>
<feature type="compositionally biased region" description="Polar residues" evidence="5">
    <location>
        <begin position="1139"/>
        <end position="1149"/>
    </location>
</feature>
<feature type="compositionally biased region" description="Basic and acidic residues" evidence="5">
    <location>
        <begin position="1"/>
        <end position="11"/>
    </location>
</feature>
<comment type="caution">
    <text evidence="7">The sequence shown here is derived from an EMBL/GenBank/DDBJ whole genome shotgun (WGS) entry which is preliminary data.</text>
</comment>
<proteinExistence type="predicted"/>
<feature type="region of interest" description="Disordered" evidence="5">
    <location>
        <begin position="792"/>
        <end position="843"/>
    </location>
</feature>
<evidence type="ECO:0000256" key="4">
    <source>
        <dbReference type="PROSITE-ProRule" id="PRU00175"/>
    </source>
</evidence>
<dbReference type="GO" id="GO:0008270">
    <property type="term" value="F:zinc ion binding"/>
    <property type="evidence" value="ECO:0007669"/>
    <property type="project" value="UniProtKB-KW"/>
</dbReference>
<keyword evidence="3" id="KW-0862">Zinc</keyword>
<dbReference type="EMBL" id="CM026430">
    <property type="protein sequence ID" value="KAG0561659.1"/>
    <property type="molecule type" value="Genomic_DNA"/>
</dbReference>
<evidence type="ECO:0000259" key="6">
    <source>
        <dbReference type="PROSITE" id="PS50089"/>
    </source>
</evidence>
<feature type="compositionally biased region" description="Basic and acidic residues" evidence="5">
    <location>
        <begin position="400"/>
        <end position="414"/>
    </location>
</feature>
<evidence type="ECO:0000256" key="5">
    <source>
        <dbReference type="SAM" id="MobiDB-lite"/>
    </source>
</evidence>
<accession>A0A8T0GTG5</accession>
<feature type="compositionally biased region" description="Basic and acidic residues" evidence="5">
    <location>
        <begin position="1101"/>
        <end position="1117"/>
    </location>
</feature>
<feature type="compositionally biased region" description="Basic and acidic residues" evidence="5">
    <location>
        <begin position="1150"/>
        <end position="1159"/>
    </location>
</feature>
<gene>
    <name evidence="7" type="ORF">KC19_9G081900</name>
</gene>
<dbReference type="SUPFAM" id="SSF57850">
    <property type="entry name" value="RING/U-box"/>
    <property type="match status" value="1"/>
</dbReference>
<feature type="compositionally biased region" description="Polar residues" evidence="5">
    <location>
        <begin position="1203"/>
        <end position="1213"/>
    </location>
</feature>
<reference evidence="7" key="1">
    <citation type="submission" date="2020-06" db="EMBL/GenBank/DDBJ databases">
        <title>WGS assembly of Ceratodon purpureus strain R40.</title>
        <authorList>
            <person name="Carey S.B."/>
            <person name="Jenkins J."/>
            <person name="Shu S."/>
            <person name="Lovell J.T."/>
            <person name="Sreedasyam A."/>
            <person name="Maumus F."/>
            <person name="Tiley G.P."/>
            <person name="Fernandez-Pozo N."/>
            <person name="Barry K."/>
            <person name="Chen C."/>
            <person name="Wang M."/>
            <person name="Lipzen A."/>
            <person name="Daum C."/>
            <person name="Saski C.A."/>
            <person name="Payton A.C."/>
            <person name="Mcbreen J.C."/>
            <person name="Conrad R.E."/>
            <person name="Kollar L.M."/>
            <person name="Olsson S."/>
            <person name="Huttunen S."/>
            <person name="Landis J.B."/>
            <person name="Wickett N.J."/>
            <person name="Johnson M.G."/>
            <person name="Rensing S.A."/>
            <person name="Grimwood J."/>
            <person name="Schmutz J."/>
            <person name="Mcdaniel S.F."/>
        </authorList>
    </citation>
    <scope>NUCLEOTIDE SEQUENCE</scope>
    <source>
        <strain evidence="7">R40</strain>
    </source>
</reference>
<keyword evidence="1" id="KW-0479">Metal-binding</keyword>
<dbReference type="PANTHER" id="PTHR15315:SF26">
    <property type="entry name" value="E3 UBIQUITIN-PROTEIN LIGASE NRDP1"/>
    <property type="match status" value="1"/>
</dbReference>
<evidence type="ECO:0000256" key="2">
    <source>
        <dbReference type="ARBA" id="ARBA00022771"/>
    </source>
</evidence>
<evidence type="ECO:0000313" key="8">
    <source>
        <dbReference type="Proteomes" id="UP000822688"/>
    </source>
</evidence>
<dbReference type="SMART" id="SM00249">
    <property type="entry name" value="PHD"/>
    <property type="match status" value="1"/>
</dbReference>
<evidence type="ECO:0000256" key="3">
    <source>
        <dbReference type="ARBA" id="ARBA00022833"/>
    </source>
</evidence>
<protein>
    <recommendedName>
        <fullName evidence="6">RING-type domain-containing protein</fullName>
    </recommendedName>
</protein>
<feature type="region of interest" description="Disordered" evidence="5">
    <location>
        <begin position="855"/>
        <end position="877"/>
    </location>
</feature>
<sequence>MTDTNMDRSGSEEFYQEGRVTKEAPSSRALSGGRKILEVGDDGSGRCGICSAYITVCGLLDCCSHEYCFDCIENWSSVSNQCPLCKLQFRFISVEDVHDEDVVEINSLFPGKQEREETSWDNETELPFSFPTFFIDEDAVACLEGNKCLVRAEVPLSDEDAADTSVACDSCDLWYHAGCVGFDPSISWGSWLCPRCSGKAAANKSHQPTPSFPPILPITTVVSSSTSGRVPVVELASTARVLSEYDPSISISLVGEGESALVLSTSRAVESSVISLSKAEFRQAPIFTGGNCPDSRGQTSIKAEEFAYPPLEDKASRIQVPVPSAPEKLDIRGQKPVDAPSVPFVLKPVSNNSTRGDFDLVKRKPKGAASSLTSSVALAKVEQRDLAVVLLQGSQLLLSEEARSDQESETKLEPEFAESAGFQEQPITEKRKQTTKQDRDIVRAEDLPEPPRKIARSVMKKKETVLGSLIKSSLEKPAVRFPKVDSKVSVTKETSPAVKKQIDDNIPYTENVPLKNLVHMVEDEPTVDTGVVKDKHMRGIRSNSAGGVRTRVVMHRDTDGRAAQIVEDIRQEMRSASGYGATDDHGKVAVSDDRFFAAYKAAMVRTNEKSQGVKSQGLKRRRNSWLEKMLDKAPRGKAGGVRESLTKKLYAGGMPRKTWDRDWDISFWKEQSARAKKANQEASDVVEGRASVRAGEFSRDGIVVKEEAVLENFMNVDAVNYSISSRLYVADTSLFPRDNDIKPLYLLSDVKEEGKSKCLGATSDPKSVLKSQRSMGSKGTKAILQVRAEDASTIGSTIPSRDTSEKTNKGTVQGSGLPATNKHVDTPSIVKASSAPDLDEKKDKRQWARELLARKSGDAMASSSTKGHGGIKKYSSLLGQVPEGLRPTLSPDRRTRVPTAVRQSQLNRILEHYLRKANLTSLQGGHKLKSVISSAVAKELEIYDSSNSKGVYINLCVRALALQDEVMLQVTIPHPAEPDGAAAVTEALLATGLISDSPPGSPCEIHNTSTDIRKNEAAEDLPIVQEVSKAGDVEDVLDMSKPATSDVYQDMDLDLEVKSCDGSIAGVHHPTVSSAHPAFPKNKMKVVLPSSIIISSSQVLKSKEQTPEESSTRRENELGAIESKSNAKAGLALVDHQSRSAISTQSIPNQEDKNVDEQVKSTAKFSKGRKAKETSTLAKAGKECSGVPGEGEAGGPNSKKAGSESTFASASVRSSGGSDGDDWMNTGKFPDLESRIDKIRKDVLKMSSSFLSQSNEELVFGCSLHEATSVGEVRLEGGRAAKSSSDAGIPDRKGYKSNPGGKVPEASWSVQKQVEAYVKEHLKPLYKSGVIKSYQFRFAISKTASKVMQHHEDATSADFLIVEGSKVKKLADQYIQSYAQK</sequence>
<feature type="compositionally biased region" description="Basic and acidic residues" evidence="5">
    <location>
        <begin position="427"/>
        <end position="446"/>
    </location>
</feature>
<feature type="region of interest" description="Disordered" evidence="5">
    <location>
        <begin position="1136"/>
        <end position="1227"/>
    </location>
</feature>
<dbReference type="PROSITE" id="PS00518">
    <property type="entry name" value="ZF_RING_1"/>
    <property type="match status" value="1"/>
</dbReference>
<dbReference type="InterPro" id="IPR001841">
    <property type="entry name" value="Znf_RING"/>
</dbReference>
<dbReference type="InterPro" id="IPR013083">
    <property type="entry name" value="Znf_RING/FYVE/PHD"/>
</dbReference>
<keyword evidence="8" id="KW-1185">Reference proteome</keyword>
<dbReference type="Pfam" id="PF00628">
    <property type="entry name" value="PHD"/>
    <property type="match status" value="1"/>
</dbReference>
<name>A0A8T0GTG5_CERPU</name>
<dbReference type="Proteomes" id="UP000822688">
    <property type="component" value="Chromosome 9"/>
</dbReference>
<evidence type="ECO:0000256" key="1">
    <source>
        <dbReference type="ARBA" id="ARBA00022723"/>
    </source>
</evidence>
<dbReference type="GO" id="GO:0016567">
    <property type="term" value="P:protein ubiquitination"/>
    <property type="evidence" value="ECO:0007669"/>
    <property type="project" value="TreeGrafter"/>
</dbReference>
<feature type="region of interest" description="Disordered" evidence="5">
    <location>
        <begin position="1098"/>
        <end position="1123"/>
    </location>
</feature>
<feature type="region of interest" description="Disordered" evidence="5">
    <location>
        <begin position="1278"/>
        <end position="1305"/>
    </location>
</feature>
<dbReference type="InterPro" id="IPR017907">
    <property type="entry name" value="Znf_RING_CS"/>
</dbReference>
<feature type="region of interest" description="Disordered" evidence="5">
    <location>
        <begin position="400"/>
        <end position="446"/>
    </location>
</feature>
<dbReference type="PANTHER" id="PTHR15315">
    <property type="entry name" value="RING FINGER PROTEIN 41, 151"/>
    <property type="match status" value="1"/>
</dbReference>
<dbReference type="SUPFAM" id="SSF57903">
    <property type="entry name" value="FYVE/PHD zinc finger"/>
    <property type="match status" value="1"/>
</dbReference>
<dbReference type="GO" id="GO:0061630">
    <property type="term" value="F:ubiquitin protein ligase activity"/>
    <property type="evidence" value="ECO:0007669"/>
    <property type="project" value="TreeGrafter"/>
</dbReference>
<keyword evidence="2 4" id="KW-0863">Zinc-finger</keyword>
<feature type="region of interest" description="Disordered" evidence="5">
    <location>
        <begin position="1"/>
        <end position="27"/>
    </location>
</feature>
<organism evidence="7 8">
    <name type="scientific">Ceratodon purpureus</name>
    <name type="common">Fire moss</name>
    <name type="synonym">Dicranum purpureum</name>
    <dbReference type="NCBI Taxonomy" id="3225"/>
    <lineage>
        <taxon>Eukaryota</taxon>
        <taxon>Viridiplantae</taxon>
        <taxon>Streptophyta</taxon>
        <taxon>Embryophyta</taxon>
        <taxon>Bryophyta</taxon>
        <taxon>Bryophytina</taxon>
        <taxon>Bryopsida</taxon>
        <taxon>Dicranidae</taxon>
        <taxon>Pseudoditrichales</taxon>
        <taxon>Ditrichaceae</taxon>
        <taxon>Ceratodon</taxon>
    </lineage>
</organism>
<dbReference type="InterPro" id="IPR001965">
    <property type="entry name" value="Znf_PHD"/>
</dbReference>